<dbReference type="Gene3D" id="1.10.10.10">
    <property type="entry name" value="Winged helix-like DNA-binding domain superfamily/Winged helix DNA-binding domain"/>
    <property type="match status" value="1"/>
</dbReference>
<dbReference type="InterPro" id="IPR008920">
    <property type="entry name" value="TF_FadR/GntR_C"/>
</dbReference>
<dbReference type="AlphaFoldDB" id="A0A543P1T0"/>
<name>A0A543P1T0_9ACTN</name>
<keyword evidence="6" id="KW-1185">Reference proteome</keyword>
<dbReference type="OrthoDB" id="5182935at2"/>
<dbReference type="RefSeq" id="WP_142027929.1">
    <property type="nucleotide sequence ID" value="NZ_VFQE01000002.1"/>
</dbReference>
<keyword evidence="1" id="KW-0805">Transcription regulation</keyword>
<protein>
    <submittedName>
        <fullName evidence="5">GntR family transcriptional regulator</fullName>
    </submittedName>
</protein>
<dbReference type="Pfam" id="PF00392">
    <property type="entry name" value="GntR"/>
    <property type="match status" value="1"/>
</dbReference>
<evidence type="ECO:0000256" key="1">
    <source>
        <dbReference type="ARBA" id="ARBA00023015"/>
    </source>
</evidence>
<accession>A0A543P1T0</accession>
<evidence type="ECO:0000313" key="6">
    <source>
        <dbReference type="Proteomes" id="UP000319865"/>
    </source>
</evidence>
<keyword evidence="2" id="KW-0238">DNA-binding</keyword>
<dbReference type="SUPFAM" id="SSF46785">
    <property type="entry name" value="Winged helix' DNA-binding domain"/>
    <property type="match status" value="1"/>
</dbReference>
<dbReference type="GO" id="GO:0003700">
    <property type="term" value="F:DNA-binding transcription factor activity"/>
    <property type="evidence" value="ECO:0007669"/>
    <property type="project" value="InterPro"/>
</dbReference>
<proteinExistence type="predicted"/>
<organism evidence="5 6">
    <name type="scientific">Blastococcus colisei</name>
    <dbReference type="NCBI Taxonomy" id="1564162"/>
    <lineage>
        <taxon>Bacteria</taxon>
        <taxon>Bacillati</taxon>
        <taxon>Actinomycetota</taxon>
        <taxon>Actinomycetes</taxon>
        <taxon>Geodermatophilales</taxon>
        <taxon>Geodermatophilaceae</taxon>
        <taxon>Blastococcus</taxon>
    </lineage>
</organism>
<evidence type="ECO:0000259" key="4">
    <source>
        <dbReference type="PROSITE" id="PS50949"/>
    </source>
</evidence>
<dbReference type="SUPFAM" id="SSF48008">
    <property type="entry name" value="GntR ligand-binding domain-like"/>
    <property type="match status" value="1"/>
</dbReference>
<comment type="caution">
    <text evidence="5">The sequence shown here is derived from an EMBL/GenBank/DDBJ whole genome shotgun (WGS) entry which is preliminary data.</text>
</comment>
<evidence type="ECO:0000256" key="2">
    <source>
        <dbReference type="ARBA" id="ARBA00023125"/>
    </source>
</evidence>
<dbReference type="SMART" id="SM00345">
    <property type="entry name" value="HTH_GNTR"/>
    <property type="match status" value="1"/>
</dbReference>
<dbReference type="InterPro" id="IPR036388">
    <property type="entry name" value="WH-like_DNA-bd_sf"/>
</dbReference>
<evidence type="ECO:0000256" key="3">
    <source>
        <dbReference type="ARBA" id="ARBA00023163"/>
    </source>
</evidence>
<dbReference type="Gene3D" id="1.20.120.530">
    <property type="entry name" value="GntR ligand-binding domain-like"/>
    <property type="match status" value="1"/>
</dbReference>
<dbReference type="Proteomes" id="UP000319865">
    <property type="component" value="Unassembled WGS sequence"/>
</dbReference>
<gene>
    <name evidence="5" type="ORF">FHU33_4722</name>
</gene>
<dbReference type="CDD" id="cd07377">
    <property type="entry name" value="WHTH_GntR"/>
    <property type="match status" value="1"/>
</dbReference>
<dbReference type="InterPro" id="IPR011711">
    <property type="entry name" value="GntR_C"/>
</dbReference>
<dbReference type="PANTHER" id="PTHR43537">
    <property type="entry name" value="TRANSCRIPTIONAL REGULATOR, GNTR FAMILY"/>
    <property type="match status" value="1"/>
</dbReference>
<dbReference type="PANTHER" id="PTHR43537:SF24">
    <property type="entry name" value="GLUCONATE OPERON TRANSCRIPTIONAL REPRESSOR"/>
    <property type="match status" value="1"/>
</dbReference>
<reference evidence="5 6" key="1">
    <citation type="submission" date="2019-06" db="EMBL/GenBank/DDBJ databases">
        <title>Sequencing the genomes of 1000 actinobacteria strains.</title>
        <authorList>
            <person name="Klenk H.-P."/>
        </authorList>
    </citation>
    <scope>NUCLEOTIDE SEQUENCE [LARGE SCALE GENOMIC DNA]</scope>
    <source>
        <strain evidence="5 6">DSM 46837</strain>
    </source>
</reference>
<evidence type="ECO:0000313" key="5">
    <source>
        <dbReference type="EMBL" id="TQN38042.1"/>
    </source>
</evidence>
<dbReference type="PROSITE" id="PS50949">
    <property type="entry name" value="HTH_GNTR"/>
    <property type="match status" value="1"/>
</dbReference>
<dbReference type="SMART" id="SM00895">
    <property type="entry name" value="FCD"/>
    <property type="match status" value="1"/>
</dbReference>
<keyword evidence="3" id="KW-0804">Transcription</keyword>
<dbReference type="InterPro" id="IPR036390">
    <property type="entry name" value="WH_DNA-bd_sf"/>
</dbReference>
<sequence>MTETNVTQEQALTGPPLSKTEYVLKRLREDIASGVVVPGTSLRQSEIAARYGVSATPVREALRLLEAGGTISYAPHRGATVRELSPQRVQDVYLLRAEIEALATAVACERMTDEQFSRIEAVHEEIRGYRGGSGEDLAVLNRRLHFTIYHAGSELIASHASSLWSLFPPRVTIWADPDAAQALAADHDEIIAALRDRDAKRAQDRARDHVLHAAKLREHL</sequence>
<dbReference type="EMBL" id="VFQE01000002">
    <property type="protein sequence ID" value="TQN38042.1"/>
    <property type="molecule type" value="Genomic_DNA"/>
</dbReference>
<feature type="domain" description="HTH gntR-type" evidence="4">
    <location>
        <begin position="17"/>
        <end position="84"/>
    </location>
</feature>
<dbReference type="InterPro" id="IPR000524">
    <property type="entry name" value="Tscrpt_reg_HTH_GntR"/>
</dbReference>
<dbReference type="Pfam" id="PF07729">
    <property type="entry name" value="FCD"/>
    <property type="match status" value="1"/>
</dbReference>
<dbReference type="GO" id="GO:0003677">
    <property type="term" value="F:DNA binding"/>
    <property type="evidence" value="ECO:0007669"/>
    <property type="project" value="UniProtKB-KW"/>
</dbReference>